<name>A0A8H6NKV6_9PEZI</name>
<feature type="domain" description="Heterokaryon incompatibility" evidence="2">
    <location>
        <begin position="22"/>
        <end position="135"/>
    </location>
</feature>
<evidence type="ECO:0000259" key="2">
    <source>
        <dbReference type="Pfam" id="PF06985"/>
    </source>
</evidence>
<keyword evidence="5" id="KW-1185">Reference proteome</keyword>
<feature type="domain" description="DUF8212" evidence="3">
    <location>
        <begin position="255"/>
        <end position="277"/>
    </location>
</feature>
<dbReference type="EMBL" id="WIGM01000162">
    <property type="protein sequence ID" value="KAF6836345.1"/>
    <property type="molecule type" value="Genomic_DNA"/>
</dbReference>
<dbReference type="OrthoDB" id="20872at2759"/>
<dbReference type="PANTHER" id="PTHR10622">
    <property type="entry name" value="HET DOMAIN-CONTAINING PROTEIN"/>
    <property type="match status" value="1"/>
</dbReference>
<dbReference type="Pfam" id="PF26640">
    <property type="entry name" value="DUF8212"/>
    <property type="match status" value="1"/>
</dbReference>
<dbReference type="Proteomes" id="UP000639643">
    <property type="component" value="Unassembled WGS sequence"/>
</dbReference>
<gene>
    <name evidence="4" type="ORF">CMUS01_05475</name>
</gene>
<dbReference type="AlphaFoldDB" id="A0A8H6NKV6"/>
<evidence type="ECO:0000313" key="5">
    <source>
        <dbReference type="Proteomes" id="UP000639643"/>
    </source>
</evidence>
<organism evidence="4 5">
    <name type="scientific">Colletotrichum musicola</name>
    <dbReference type="NCBI Taxonomy" id="2175873"/>
    <lineage>
        <taxon>Eukaryota</taxon>
        <taxon>Fungi</taxon>
        <taxon>Dikarya</taxon>
        <taxon>Ascomycota</taxon>
        <taxon>Pezizomycotina</taxon>
        <taxon>Sordariomycetes</taxon>
        <taxon>Hypocreomycetidae</taxon>
        <taxon>Glomerellales</taxon>
        <taxon>Glomerellaceae</taxon>
        <taxon>Colletotrichum</taxon>
        <taxon>Colletotrichum orchidearum species complex</taxon>
    </lineage>
</organism>
<protein>
    <submittedName>
        <fullName evidence="4">HET domain-containing protein</fullName>
    </submittedName>
</protein>
<proteinExistence type="predicted"/>
<sequence>MRLVNVNTLKLEEFFNANIPRYAILSHTWGKDEVTFQDLDWLKDYEKNQTTYASLEPLIFQLGQNPVEKASALRRTAGFDKIVQSARVAKHRGLQYVWVDTCCIDKTSSAELSEAINSMYRWYSAAESCFAFLSDVVHCEPSDEIDIPSESGFEQSRWFTRGWTLQELLAPVDVSFLDRDWQYVASKRRNAKQISRITGIPVDILRSPAEAGNKSVAQRMSWASGRETSRSEDMAYCLLGIFGINMPLLYGEGARAFIRLQQEIAREHSDQSLFAWGLDQEFGEGKGTIFATSPGQFAGAGEVMMAPKSSMPTFHLNNKGLEITLHLFQLHPTEWETSRRCRPFYHAMLESWVYGAKGEEYAICLPMFRVRDQEWDPRSGEEMIRFPSGPVKILVSYIPRGVVPVTVVVLKEPPPPLRPSSGSCFFSIEAADHRAPDAVGADMGLLLVETYPPPLQVERSTPGSLAFRCQRPYGGTYVLRFVVAAEPTRQFIVTVQTENTWWPRTSVLRPLLAAAEPRRRRPSGTVGNHAGRVSERMSPVPGETRRRGGKARQVLRRRAGIPVTGLGHREREGRVCPESVLGVRRGGLGYPRRRAPRYGRARGLGRRGGLLDSPPRVVSEGVRTLMAALGRVPF</sequence>
<dbReference type="PANTHER" id="PTHR10622:SF10">
    <property type="entry name" value="HET DOMAIN-CONTAINING PROTEIN"/>
    <property type="match status" value="1"/>
</dbReference>
<comment type="caution">
    <text evidence="4">The sequence shown here is derived from an EMBL/GenBank/DDBJ whole genome shotgun (WGS) entry which is preliminary data.</text>
</comment>
<feature type="region of interest" description="Disordered" evidence="1">
    <location>
        <begin position="516"/>
        <end position="553"/>
    </location>
</feature>
<accession>A0A8H6NKV6</accession>
<evidence type="ECO:0000259" key="3">
    <source>
        <dbReference type="Pfam" id="PF26640"/>
    </source>
</evidence>
<dbReference type="Pfam" id="PF06985">
    <property type="entry name" value="HET"/>
    <property type="match status" value="1"/>
</dbReference>
<reference evidence="4" key="1">
    <citation type="journal article" date="2020" name="Phytopathology">
        <title>Genome Sequence Resources of Colletotrichum truncatum, C. plurivorum, C. musicola, and C. sojae: Four Species Pathogenic to Soybean (Glycine max).</title>
        <authorList>
            <person name="Rogerio F."/>
            <person name="Boufleur T.R."/>
            <person name="Ciampi-Guillardi M."/>
            <person name="Sukno S.A."/>
            <person name="Thon M.R."/>
            <person name="Massola Junior N.S."/>
            <person name="Baroncelli R."/>
        </authorList>
    </citation>
    <scope>NUCLEOTIDE SEQUENCE</scope>
    <source>
        <strain evidence="4">LFN0074</strain>
    </source>
</reference>
<evidence type="ECO:0000256" key="1">
    <source>
        <dbReference type="SAM" id="MobiDB-lite"/>
    </source>
</evidence>
<dbReference type="InterPro" id="IPR010730">
    <property type="entry name" value="HET"/>
</dbReference>
<dbReference type="InterPro" id="IPR058525">
    <property type="entry name" value="DUF8212"/>
</dbReference>
<evidence type="ECO:0000313" key="4">
    <source>
        <dbReference type="EMBL" id="KAF6836345.1"/>
    </source>
</evidence>